<proteinExistence type="predicted"/>
<reference evidence="2 3" key="1">
    <citation type="submission" date="2015-10" db="EMBL/GenBank/DDBJ databases">
        <title>The cercosporin biosynthetic gene cluster was horizontally transferred to several fungal lineages and shown to be expanded in Cercospora beticola based on microsynteny with recipient genomes.</title>
        <authorList>
            <person name="De Jonge R."/>
            <person name="Ebert M.K."/>
            <person name="Suttle J.C."/>
            <person name="Jurick Ii W.M."/>
            <person name="Secor G.A."/>
            <person name="Thomma B.P."/>
            <person name="Van De Peer Y."/>
            <person name="Bolton M.D."/>
        </authorList>
    </citation>
    <scope>NUCLEOTIDE SEQUENCE [LARGE SCALE GENOMIC DNA]</scope>
    <source>
        <strain evidence="2 3">09-40</strain>
    </source>
</reference>
<gene>
    <name evidence="2" type="ORF">CB0940_03384</name>
</gene>
<dbReference type="OrthoDB" id="3644668at2759"/>
<protein>
    <recommendedName>
        <fullName evidence="4">Apple domain-containing protein</fullName>
    </recommendedName>
</protein>
<comment type="caution">
    <text evidence="2">The sequence shown here is derived from an EMBL/GenBank/DDBJ whole genome shotgun (WGS) entry which is preliminary data.</text>
</comment>
<sequence length="734" mass="79808">MPALAVERLDSQPSLAKSNNGQGVDTWLDLDVGNIFESKIYTHGNVASTSIIHILITHLSFAAMQLLELALLIGAASANPLGQLFERQANAACTATYLASCTGAAGTSARAWCTNQGYNRITQTRTNVNWRTVQTTSTMYTSTSTFSAPTSTRTVSSVKTSIITTTTTSTTTVDSTTTIPVTGSITGCPVYIPPQPVAPEIEPPVEGGEGEEPTTPADPAWQPREKPAACVEQSRHVYTDSNGESYEYIRCPGHGDSTIGVNRDANVDVSSFDECAKFCRYEDRCAGFNWATNNPGTCNVAVGGVGRLQTFENPVAAPWYYHHLVGRTDPVAALPEQCTSTQEDHYVDVDGVRRTYKSCWGHADATISNDYPIRYNPPVDTPTVEACAAQCRQTKKCAGFNWLGGNNCNIVVGRPGRWNPMQPGQWRYYHFTGETVVGPTANNGSRANAMFKRQASGTLPKPTCVRATNAAQTSSACRCAIPTPTTTTAVVQATSTRTLTINRSLVSTTTVTPTAVTTQIRTTTLTRQKKLVSTSTIMHTVESIVTRTIASIPTGFYIADNYEEDSRHFVEWPADSDEVFYHVQYDFNSADDEWAPTVFKLDGQTLSVADLDDQEGTLENYVVVGKNHDADGMQTGNPDDGVHIVATQGGGGNDAVDCRIEATENDQCALMCTSGSYNVNSRDNDGTWSLMSEATEYQFTNYVFAANVALEEKRSEFRKREMELRRAASKAKKR</sequence>
<evidence type="ECO:0008006" key="4">
    <source>
        <dbReference type="Google" id="ProtNLM"/>
    </source>
</evidence>
<dbReference type="EMBL" id="LKMD01000101">
    <property type="protein sequence ID" value="PIA99072.1"/>
    <property type="molecule type" value="Genomic_DNA"/>
</dbReference>
<feature type="region of interest" description="Disordered" evidence="1">
    <location>
        <begin position="200"/>
        <end position="225"/>
    </location>
</feature>
<evidence type="ECO:0000256" key="1">
    <source>
        <dbReference type="SAM" id="MobiDB-lite"/>
    </source>
</evidence>
<dbReference type="Proteomes" id="UP000230605">
    <property type="component" value="Chromosome 3"/>
</dbReference>
<organism evidence="2 3">
    <name type="scientific">Cercospora beticola</name>
    <name type="common">Sugarbeet leaf spot fungus</name>
    <dbReference type="NCBI Taxonomy" id="122368"/>
    <lineage>
        <taxon>Eukaryota</taxon>
        <taxon>Fungi</taxon>
        <taxon>Dikarya</taxon>
        <taxon>Ascomycota</taxon>
        <taxon>Pezizomycotina</taxon>
        <taxon>Dothideomycetes</taxon>
        <taxon>Dothideomycetidae</taxon>
        <taxon>Mycosphaerellales</taxon>
        <taxon>Mycosphaerellaceae</taxon>
        <taxon>Cercospora</taxon>
    </lineage>
</organism>
<accession>A0A2G5I3K2</accession>
<name>A0A2G5I3K2_CERBT</name>
<evidence type="ECO:0000313" key="2">
    <source>
        <dbReference type="EMBL" id="PIA99072.1"/>
    </source>
</evidence>
<evidence type="ECO:0000313" key="3">
    <source>
        <dbReference type="Proteomes" id="UP000230605"/>
    </source>
</evidence>
<dbReference type="AlphaFoldDB" id="A0A2G5I3K2"/>